<comment type="caution">
    <text evidence="1">The sequence shown here is derived from an EMBL/GenBank/DDBJ whole genome shotgun (WGS) entry which is preliminary data.</text>
</comment>
<dbReference type="InterPro" id="IPR019384">
    <property type="entry name" value="FHIP"/>
</dbReference>
<sequence length="372" mass="42612">MATSELRQSWEAVKINLFDPSTQHDQKFLIAYGNFLLKLESAVATLSGCMEAMDYLLKENTFERIFEWNSDPGFTSQSYKSQQIKMYSILVAFMPVTYFSYNNFCYPFAATMYYLFSKLQVSVEADFLSLLASLVTRLTSPSSPDHDNLKSSLLFRILILGGSYQLPRTITSVNQFNQSWELEENDLDMVSLNINSNNAENGASYSSSEIFDDFEHETLFDILLSFFLRCGRIGWQARDIFIFLLSNLSLDQLVSAKLSQHSSFPHNIATFLASTFISLVKTVTITKTACDKTDFGNPLKSIAYDSDFFNDFLEFFKFVRTIADVSHPLLLNCIMTEVQSEFFELVFIKYLFSVSFLLFVNEQTSPIILIER</sequence>
<reference evidence="1 2" key="1">
    <citation type="submission" date="2024-11" db="EMBL/GenBank/DDBJ databases">
        <title>Adaptive evolution of stress response genes in parasites aligns with host niche diversity.</title>
        <authorList>
            <person name="Hahn C."/>
            <person name="Resl P."/>
        </authorList>
    </citation>
    <scope>NUCLEOTIDE SEQUENCE [LARGE SCALE GENOMIC DNA]</scope>
    <source>
        <strain evidence="1">EGGRZ-B1_66</strain>
        <tissue evidence="1">Body</tissue>
    </source>
</reference>
<proteinExistence type="predicted"/>
<gene>
    <name evidence="1" type="ORF">Ciccas_011172</name>
</gene>
<dbReference type="EMBL" id="JBJKFK010003103">
    <property type="protein sequence ID" value="KAL3310265.1"/>
    <property type="molecule type" value="Genomic_DNA"/>
</dbReference>
<accession>A0ABD2PS26</accession>
<dbReference type="PANTHER" id="PTHR21705:SF11">
    <property type="entry name" value="FHIP FAMILY PROTEIN CG3558"/>
    <property type="match status" value="1"/>
</dbReference>
<evidence type="ECO:0000313" key="2">
    <source>
        <dbReference type="Proteomes" id="UP001626550"/>
    </source>
</evidence>
<organism evidence="1 2">
    <name type="scientific">Cichlidogyrus casuarinus</name>
    <dbReference type="NCBI Taxonomy" id="1844966"/>
    <lineage>
        <taxon>Eukaryota</taxon>
        <taxon>Metazoa</taxon>
        <taxon>Spiralia</taxon>
        <taxon>Lophotrochozoa</taxon>
        <taxon>Platyhelminthes</taxon>
        <taxon>Monogenea</taxon>
        <taxon>Monopisthocotylea</taxon>
        <taxon>Dactylogyridea</taxon>
        <taxon>Ancyrocephalidae</taxon>
        <taxon>Cichlidogyrus</taxon>
    </lineage>
</organism>
<dbReference type="AlphaFoldDB" id="A0ABD2PS26"/>
<evidence type="ECO:0000313" key="1">
    <source>
        <dbReference type="EMBL" id="KAL3310265.1"/>
    </source>
</evidence>
<protein>
    <submittedName>
        <fullName evidence="1">Uncharacterized protein</fullName>
    </submittedName>
</protein>
<dbReference type="Pfam" id="PF10257">
    <property type="entry name" value="RAI16-like"/>
    <property type="match status" value="1"/>
</dbReference>
<dbReference type="PANTHER" id="PTHR21705">
    <property type="entry name" value="RAI16 PROTEIN-RELATED"/>
    <property type="match status" value="1"/>
</dbReference>
<name>A0ABD2PS26_9PLAT</name>
<dbReference type="Proteomes" id="UP001626550">
    <property type="component" value="Unassembled WGS sequence"/>
</dbReference>
<keyword evidence="2" id="KW-1185">Reference proteome</keyword>